<accession>A0AAJ0EUF7</accession>
<dbReference type="Proteomes" id="UP001224890">
    <property type="component" value="Unassembled WGS sequence"/>
</dbReference>
<proteinExistence type="predicted"/>
<dbReference type="AlphaFoldDB" id="A0AAJ0EUF7"/>
<evidence type="ECO:0000313" key="2">
    <source>
        <dbReference type="Proteomes" id="UP001224890"/>
    </source>
</evidence>
<evidence type="ECO:0000313" key="1">
    <source>
        <dbReference type="EMBL" id="KAK1676132.1"/>
    </source>
</evidence>
<comment type="caution">
    <text evidence="1">The sequence shown here is derived from an EMBL/GenBank/DDBJ whole genome shotgun (WGS) entry which is preliminary data.</text>
</comment>
<protein>
    <submittedName>
        <fullName evidence="1">Uncharacterized protein</fullName>
    </submittedName>
</protein>
<sequence>MGSQSSGEMLYCHSGENASFFPSNGRIVTEYSVLPLCTQRKPRSWAAWDGTWTGHTDAKLLGRADEWSRTTVNGMQKGPVQIDRELSRTRQLQLTQHDVKAPTNGTGKVTVAQHASYHGTLIDKAHYLLYRVIKHLVLIDTVPKVLRTPLANVCG</sequence>
<reference evidence="1" key="1">
    <citation type="submission" date="2021-06" db="EMBL/GenBank/DDBJ databases">
        <title>Comparative genomics, transcriptomics and evolutionary studies reveal genomic signatures of adaptation to plant cell wall in hemibiotrophic fungi.</title>
        <authorList>
            <consortium name="DOE Joint Genome Institute"/>
            <person name="Baroncelli R."/>
            <person name="Diaz J.F."/>
            <person name="Benocci T."/>
            <person name="Peng M."/>
            <person name="Battaglia E."/>
            <person name="Haridas S."/>
            <person name="Andreopoulos W."/>
            <person name="Labutti K."/>
            <person name="Pangilinan J."/>
            <person name="Floch G.L."/>
            <person name="Makela M.R."/>
            <person name="Henrissat B."/>
            <person name="Grigoriev I.V."/>
            <person name="Crouch J.A."/>
            <person name="De Vries R.P."/>
            <person name="Sukno S.A."/>
            <person name="Thon M.R."/>
        </authorList>
    </citation>
    <scope>NUCLEOTIDE SEQUENCE</scope>
    <source>
        <strain evidence="1">CBS 193.32</strain>
    </source>
</reference>
<organism evidence="1 2">
    <name type="scientific">Colletotrichum godetiae</name>
    <dbReference type="NCBI Taxonomy" id="1209918"/>
    <lineage>
        <taxon>Eukaryota</taxon>
        <taxon>Fungi</taxon>
        <taxon>Dikarya</taxon>
        <taxon>Ascomycota</taxon>
        <taxon>Pezizomycotina</taxon>
        <taxon>Sordariomycetes</taxon>
        <taxon>Hypocreomycetidae</taxon>
        <taxon>Glomerellales</taxon>
        <taxon>Glomerellaceae</taxon>
        <taxon>Colletotrichum</taxon>
        <taxon>Colletotrichum acutatum species complex</taxon>
    </lineage>
</organism>
<gene>
    <name evidence="1" type="ORF">BDP55DRAFT_631304</name>
</gene>
<keyword evidence="2" id="KW-1185">Reference proteome</keyword>
<dbReference type="EMBL" id="JAHMHR010000018">
    <property type="protein sequence ID" value="KAK1676132.1"/>
    <property type="molecule type" value="Genomic_DNA"/>
</dbReference>
<dbReference type="RefSeq" id="XP_060430135.1">
    <property type="nucleotide sequence ID" value="XM_060572268.1"/>
</dbReference>
<name>A0AAJ0EUF7_9PEZI</name>
<dbReference type="GeneID" id="85456794"/>